<evidence type="ECO:0000256" key="3">
    <source>
        <dbReference type="SAM" id="MobiDB-lite"/>
    </source>
</evidence>
<dbReference type="Proteomes" id="UP000192223">
    <property type="component" value="Unplaced"/>
</dbReference>
<dbReference type="AlphaFoldDB" id="A0A1W4WQQ1"/>
<dbReference type="STRING" id="224129.A0A1W4WQQ1"/>
<dbReference type="InterPro" id="IPR051655">
    <property type="entry name" value="FAM161"/>
</dbReference>
<feature type="compositionally biased region" description="Low complexity" evidence="3">
    <location>
        <begin position="494"/>
        <end position="504"/>
    </location>
</feature>
<protein>
    <submittedName>
        <fullName evidence="5">Protein FAM161A</fullName>
    </submittedName>
</protein>
<feature type="region of interest" description="Disordered" evidence="3">
    <location>
        <begin position="481"/>
        <end position="519"/>
    </location>
</feature>
<dbReference type="InterPro" id="IPR019579">
    <property type="entry name" value="FAM161A/B"/>
</dbReference>
<evidence type="ECO:0000256" key="1">
    <source>
        <dbReference type="ARBA" id="ARBA00006663"/>
    </source>
</evidence>
<evidence type="ECO:0000313" key="4">
    <source>
        <dbReference type="Proteomes" id="UP000192223"/>
    </source>
</evidence>
<dbReference type="GO" id="GO:0005929">
    <property type="term" value="C:cilium"/>
    <property type="evidence" value="ECO:0007669"/>
    <property type="project" value="TreeGrafter"/>
</dbReference>
<feature type="compositionally biased region" description="Polar residues" evidence="3">
    <location>
        <begin position="505"/>
        <end position="514"/>
    </location>
</feature>
<feature type="compositionally biased region" description="Basic residues" evidence="3">
    <location>
        <begin position="484"/>
        <end position="493"/>
    </location>
</feature>
<name>A0A1W4WQQ1_AGRPL</name>
<dbReference type="GO" id="GO:0044782">
    <property type="term" value="P:cilium organization"/>
    <property type="evidence" value="ECO:0007669"/>
    <property type="project" value="TreeGrafter"/>
</dbReference>
<feature type="compositionally biased region" description="Acidic residues" evidence="3">
    <location>
        <begin position="698"/>
        <end position="707"/>
    </location>
</feature>
<accession>A0A1W4WQQ1</accession>
<evidence type="ECO:0000313" key="5">
    <source>
        <dbReference type="RefSeq" id="XP_018322448.1"/>
    </source>
</evidence>
<dbReference type="PANTHER" id="PTHR21501:SF1">
    <property type="entry name" value="PROTEIN FAM-161"/>
    <property type="match status" value="1"/>
</dbReference>
<sequence length="717" mass="84862">MSEHRVATYNTSCLNVPRHPLNQHPFPIYEQEYFENLDQPRKYALDIKNMDTKIRSSYSPDSQKIVLKSLLEFYDSIPEYDDVNHLPNNEFYKKLDNLREKQRLFYKYMQNGIKFENKKTEWTNDYKDMTIGNVKPQSSRPKSSLKPFCVTPTPTKKFSLKNSDIESLSSMEKEHSRRTVKIDEIVHKKEDDFDEFITPKGRSSNVSCTRYKSKMDHYWDDLSIHEYKSDSERDLFTSRSAPNSPVRNKCPMGWKSNGITIPKPFQMTVNDEETQIINEILEKEKPKPKSDDKQQMFKAHPIPIESRIPLFDKIMAEQERRRERVKSKSRQSLLAQMKPFSFTRREEQVREMGKCLLSQSSPSIFLSDKPKKRKPFRAKPVPKNLFSNYIYKKMNEDEFYRCLQKKIRAEEMLKASSLPPSMAKREKTRLKHEICPKTLKSVNALKDSDICRRCLHFIPHHKKECLEKELEQLAQEYMESNTKTVKKKKKKSSRPSTVSSRITSAQSFSSSSLRPKSAADLQPVNYSNLAAVLRIQSAKRRMEEEMVRRLEEAKLRDEIRWREKVLRKKPVWQNLAFNTEGDLAMRLQLRKDEERMRNEEHRHRMELMYGRVNDMPTLFERQSQFTKDAKPKQHCLAKYEKNFTRKLENRCNSQLSDLFTKTTKRKMIDEAVEVKEDYLFNLNNNCKENTKKSGSSNEEVEEDEDDNKEGNDDIKTQ</sequence>
<dbReference type="PANTHER" id="PTHR21501">
    <property type="entry name" value="PROTEIN FAM-161"/>
    <property type="match status" value="1"/>
</dbReference>
<gene>
    <name evidence="5" type="primary">LOC108735115</name>
</gene>
<dbReference type="Pfam" id="PF10595">
    <property type="entry name" value="FAM161A_B"/>
    <property type="match status" value="1"/>
</dbReference>
<evidence type="ECO:0000256" key="2">
    <source>
        <dbReference type="ARBA" id="ARBA00023054"/>
    </source>
</evidence>
<dbReference type="RefSeq" id="XP_018322448.1">
    <property type="nucleotide sequence ID" value="XM_018466946.1"/>
</dbReference>
<feature type="compositionally biased region" description="Polar residues" evidence="3">
    <location>
        <begin position="685"/>
        <end position="696"/>
    </location>
</feature>
<proteinExistence type="inferred from homology"/>
<keyword evidence="4" id="KW-1185">Reference proteome</keyword>
<feature type="compositionally biased region" description="Basic and acidic residues" evidence="3">
    <location>
        <begin position="708"/>
        <end position="717"/>
    </location>
</feature>
<dbReference type="GO" id="GO:0005856">
    <property type="term" value="C:cytoskeleton"/>
    <property type="evidence" value="ECO:0007669"/>
    <property type="project" value="UniProtKB-ARBA"/>
</dbReference>
<comment type="similarity">
    <text evidence="1">Belongs to the FAM161 family.</text>
</comment>
<dbReference type="InParanoid" id="A0A1W4WQQ1"/>
<dbReference type="GeneID" id="108735115"/>
<keyword evidence="2" id="KW-0175">Coiled coil</keyword>
<reference evidence="5" key="1">
    <citation type="submission" date="2025-08" db="UniProtKB">
        <authorList>
            <consortium name="RefSeq"/>
        </authorList>
    </citation>
    <scope>IDENTIFICATION</scope>
    <source>
        <tissue evidence="5">Entire body</tissue>
    </source>
</reference>
<feature type="region of interest" description="Disordered" evidence="3">
    <location>
        <begin position="685"/>
        <end position="717"/>
    </location>
</feature>
<organism evidence="4 5">
    <name type="scientific">Agrilus planipennis</name>
    <name type="common">Emerald ash borer</name>
    <name type="synonym">Agrilus marcopoli</name>
    <dbReference type="NCBI Taxonomy" id="224129"/>
    <lineage>
        <taxon>Eukaryota</taxon>
        <taxon>Metazoa</taxon>
        <taxon>Ecdysozoa</taxon>
        <taxon>Arthropoda</taxon>
        <taxon>Hexapoda</taxon>
        <taxon>Insecta</taxon>
        <taxon>Pterygota</taxon>
        <taxon>Neoptera</taxon>
        <taxon>Endopterygota</taxon>
        <taxon>Coleoptera</taxon>
        <taxon>Polyphaga</taxon>
        <taxon>Elateriformia</taxon>
        <taxon>Buprestoidea</taxon>
        <taxon>Buprestidae</taxon>
        <taxon>Agrilinae</taxon>
        <taxon>Agrilus</taxon>
    </lineage>
</organism>
<dbReference type="KEGG" id="apln:108735115"/>
<dbReference type="OrthoDB" id="2150121at2759"/>